<gene>
    <name evidence="1" type="ORF">METZ01_LOCUS275880</name>
</gene>
<organism evidence="1">
    <name type="scientific">marine metagenome</name>
    <dbReference type="NCBI Taxonomy" id="408172"/>
    <lineage>
        <taxon>unclassified sequences</taxon>
        <taxon>metagenomes</taxon>
        <taxon>ecological metagenomes</taxon>
    </lineage>
</organism>
<sequence length="164" mass="18135">MVGETGGVQLFQRRRWIHPDHLDDGMAAFVCQLAWINEHTGLEMTGWRRTDGDHPGAILATTTYENHAWFLGEVARLQTLVDYGPVNDTTAALTVGKDAFERWDAPPDTPANCLSGWSFFLQVTAPEGTRAWPGQGWTNAEGADGRITWLLDGEWPADNRPADG</sequence>
<evidence type="ECO:0000313" key="1">
    <source>
        <dbReference type="EMBL" id="SVC23026.1"/>
    </source>
</evidence>
<proteinExistence type="predicted"/>
<dbReference type="EMBL" id="UINC01080253">
    <property type="protein sequence ID" value="SVC23026.1"/>
    <property type="molecule type" value="Genomic_DNA"/>
</dbReference>
<reference evidence="1" key="1">
    <citation type="submission" date="2018-05" db="EMBL/GenBank/DDBJ databases">
        <authorList>
            <person name="Lanie J.A."/>
            <person name="Ng W.-L."/>
            <person name="Kazmierczak K.M."/>
            <person name="Andrzejewski T.M."/>
            <person name="Davidsen T.M."/>
            <person name="Wayne K.J."/>
            <person name="Tettelin H."/>
            <person name="Glass J.I."/>
            <person name="Rusch D."/>
            <person name="Podicherti R."/>
            <person name="Tsui H.-C.T."/>
            <person name="Winkler M.E."/>
        </authorList>
    </citation>
    <scope>NUCLEOTIDE SEQUENCE</scope>
</reference>
<dbReference type="AlphaFoldDB" id="A0A382KG33"/>
<protein>
    <submittedName>
        <fullName evidence="1">Uncharacterized protein</fullName>
    </submittedName>
</protein>
<feature type="non-terminal residue" evidence="1">
    <location>
        <position position="164"/>
    </location>
</feature>
<name>A0A382KG33_9ZZZZ</name>
<accession>A0A382KG33</accession>